<dbReference type="AlphaFoldDB" id="A0A161XW02"/>
<name>A0A161XW02_9GAMM</name>
<dbReference type="GO" id="GO:0004803">
    <property type="term" value="F:transposase activity"/>
    <property type="evidence" value="ECO:0007669"/>
    <property type="project" value="InterPro"/>
</dbReference>
<dbReference type="GO" id="GO:0003677">
    <property type="term" value="F:DNA binding"/>
    <property type="evidence" value="ECO:0007669"/>
    <property type="project" value="InterPro"/>
</dbReference>
<feature type="domain" description="Transposase IS4-like" evidence="1">
    <location>
        <begin position="5"/>
        <end position="90"/>
    </location>
</feature>
<dbReference type="PANTHER" id="PTHR34631">
    <property type="match status" value="1"/>
</dbReference>
<dbReference type="OrthoDB" id="6382212at2"/>
<organism evidence="2 3">
    <name type="scientific">Pseudoalteromonas luteoviolacea NCIMB 1942</name>
    <dbReference type="NCBI Taxonomy" id="1365253"/>
    <lineage>
        <taxon>Bacteria</taxon>
        <taxon>Pseudomonadati</taxon>
        <taxon>Pseudomonadota</taxon>
        <taxon>Gammaproteobacteria</taxon>
        <taxon>Alteromonadales</taxon>
        <taxon>Pseudoalteromonadaceae</taxon>
        <taxon>Pseudoalteromonas</taxon>
    </lineage>
</organism>
<protein>
    <recommendedName>
        <fullName evidence="1">Transposase IS4-like domain-containing protein</fullName>
    </recommendedName>
</protein>
<dbReference type="RefSeq" id="WP_081227885.1">
    <property type="nucleotide sequence ID" value="NZ_AUXT01000156.1"/>
</dbReference>
<dbReference type="GO" id="GO:0006313">
    <property type="term" value="P:DNA transposition"/>
    <property type="evidence" value="ECO:0007669"/>
    <property type="project" value="InterPro"/>
</dbReference>
<evidence type="ECO:0000259" key="1">
    <source>
        <dbReference type="Pfam" id="PF01609"/>
    </source>
</evidence>
<dbReference type="PANTHER" id="PTHR34631:SF3">
    <property type="entry name" value="ISSOD12 TRANSPOSASE TNPA_ISSOD12"/>
    <property type="match status" value="1"/>
</dbReference>
<gene>
    <name evidence="2" type="ORF">N482_09795</name>
</gene>
<dbReference type="InterPro" id="IPR002559">
    <property type="entry name" value="Transposase_11"/>
</dbReference>
<dbReference type="Proteomes" id="UP000076587">
    <property type="component" value="Unassembled WGS sequence"/>
</dbReference>
<evidence type="ECO:0000313" key="2">
    <source>
        <dbReference type="EMBL" id="KZN47359.1"/>
    </source>
</evidence>
<proteinExistence type="predicted"/>
<reference evidence="2 3" key="1">
    <citation type="submission" date="2013-07" db="EMBL/GenBank/DDBJ databases">
        <title>Comparative Genomic and Metabolomic Analysis of Twelve Strains of Pseudoalteromonas luteoviolacea.</title>
        <authorList>
            <person name="Vynne N.G."/>
            <person name="Mansson M."/>
            <person name="Gram L."/>
        </authorList>
    </citation>
    <scope>NUCLEOTIDE SEQUENCE [LARGE SCALE GENOMIC DNA]</scope>
    <source>
        <strain evidence="2 3">NCIMB 1942</strain>
    </source>
</reference>
<dbReference type="InterPro" id="IPR053172">
    <property type="entry name" value="Tn903_transposase"/>
</dbReference>
<dbReference type="EMBL" id="AUXT01000156">
    <property type="protein sequence ID" value="KZN47359.1"/>
    <property type="molecule type" value="Genomic_DNA"/>
</dbReference>
<comment type="caution">
    <text evidence="2">The sequence shown here is derived from an EMBL/GenBank/DDBJ whole genome shotgun (WGS) entry which is preliminary data.</text>
</comment>
<dbReference type="PATRIC" id="fig|1365253.3.peg.2385"/>
<accession>A0A161XW02</accession>
<sequence>MAYPKTSSQQGRTWRKLHLAIDTDNHDIVSAELSMVNVSDSEVLGDLIRPLRRNVDRVTSDDAYHTRDCDDEIAAKGVVARIPPRENAQY</sequence>
<dbReference type="Pfam" id="PF01609">
    <property type="entry name" value="DDE_Tnp_1"/>
    <property type="match status" value="1"/>
</dbReference>
<evidence type="ECO:0000313" key="3">
    <source>
        <dbReference type="Proteomes" id="UP000076587"/>
    </source>
</evidence>